<organism evidence="4 5">
    <name type="scientific">Papaver atlanticum</name>
    <dbReference type="NCBI Taxonomy" id="357466"/>
    <lineage>
        <taxon>Eukaryota</taxon>
        <taxon>Viridiplantae</taxon>
        <taxon>Streptophyta</taxon>
        <taxon>Embryophyta</taxon>
        <taxon>Tracheophyta</taxon>
        <taxon>Spermatophyta</taxon>
        <taxon>Magnoliopsida</taxon>
        <taxon>Ranunculales</taxon>
        <taxon>Papaveraceae</taxon>
        <taxon>Papaveroideae</taxon>
        <taxon>Papaver</taxon>
    </lineage>
</organism>
<dbReference type="InterPro" id="IPR036397">
    <property type="entry name" value="RNaseH_sf"/>
</dbReference>
<keyword evidence="1" id="KW-0540">Nuclease</keyword>
<evidence type="ECO:0000313" key="4">
    <source>
        <dbReference type="EMBL" id="KAI3926012.1"/>
    </source>
</evidence>
<dbReference type="CDD" id="cd06141">
    <property type="entry name" value="WRN_exo"/>
    <property type="match status" value="1"/>
</dbReference>
<dbReference type="InterPro" id="IPR051132">
    <property type="entry name" value="3-5_Exonuclease_domain"/>
</dbReference>
<dbReference type="GO" id="GO:0008408">
    <property type="term" value="F:3'-5' exonuclease activity"/>
    <property type="evidence" value="ECO:0007669"/>
    <property type="project" value="InterPro"/>
</dbReference>
<protein>
    <recommendedName>
        <fullName evidence="3">3'-5' exonuclease domain-containing protein</fullName>
    </recommendedName>
</protein>
<sequence length="171" mass="19609">MSAFFMDHTRPKDNKTGARRKVAVLQLCVDNRCLIFQFLGRERDQVPESLKNFLGDNDLIFVGAGIEADAYKLMVDYGLKVARVEELGSLAAFKRTNTFVDYRKSPLYRTGLKNLVMDVLKQDLPKSRYEQSSDWGRSLLSNKQIEYACLDVVVSFKLDVELMSLNPKHTY</sequence>
<dbReference type="AlphaFoldDB" id="A0AAD4SVR3"/>
<accession>A0AAD4SVR3</accession>
<dbReference type="Pfam" id="PF01612">
    <property type="entry name" value="DNA_pol_A_exo1"/>
    <property type="match status" value="1"/>
</dbReference>
<feature type="domain" description="3'-5' exonuclease" evidence="3">
    <location>
        <begin position="14"/>
        <end position="162"/>
    </location>
</feature>
<dbReference type="Proteomes" id="UP001202328">
    <property type="component" value="Unassembled WGS sequence"/>
</dbReference>
<proteinExistence type="predicted"/>
<evidence type="ECO:0000256" key="2">
    <source>
        <dbReference type="ARBA" id="ARBA00022801"/>
    </source>
</evidence>
<dbReference type="EMBL" id="JAJJMB010008071">
    <property type="protein sequence ID" value="KAI3926012.1"/>
    <property type="molecule type" value="Genomic_DNA"/>
</dbReference>
<dbReference type="GO" id="GO:0005737">
    <property type="term" value="C:cytoplasm"/>
    <property type="evidence" value="ECO:0007669"/>
    <property type="project" value="TreeGrafter"/>
</dbReference>
<evidence type="ECO:0000259" key="3">
    <source>
        <dbReference type="Pfam" id="PF01612"/>
    </source>
</evidence>
<dbReference type="GO" id="GO:0005634">
    <property type="term" value="C:nucleus"/>
    <property type="evidence" value="ECO:0007669"/>
    <property type="project" value="TreeGrafter"/>
</dbReference>
<keyword evidence="5" id="KW-1185">Reference proteome</keyword>
<dbReference type="GO" id="GO:0003676">
    <property type="term" value="F:nucleic acid binding"/>
    <property type="evidence" value="ECO:0007669"/>
    <property type="project" value="InterPro"/>
</dbReference>
<reference evidence="4" key="1">
    <citation type="submission" date="2022-04" db="EMBL/GenBank/DDBJ databases">
        <title>A functionally conserved STORR gene fusion in Papaver species that diverged 16.8 million years ago.</title>
        <authorList>
            <person name="Catania T."/>
        </authorList>
    </citation>
    <scope>NUCLEOTIDE SEQUENCE</scope>
    <source>
        <strain evidence="4">S-188037</strain>
    </source>
</reference>
<evidence type="ECO:0000313" key="5">
    <source>
        <dbReference type="Proteomes" id="UP001202328"/>
    </source>
</evidence>
<comment type="caution">
    <text evidence="4">The sequence shown here is derived from an EMBL/GenBank/DDBJ whole genome shotgun (WGS) entry which is preliminary data.</text>
</comment>
<dbReference type="InterPro" id="IPR012337">
    <property type="entry name" value="RNaseH-like_sf"/>
</dbReference>
<dbReference type="Gene3D" id="3.30.420.10">
    <property type="entry name" value="Ribonuclease H-like superfamily/Ribonuclease H"/>
    <property type="match status" value="1"/>
</dbReference>
<dbReference type="GO" id="GO:0006139">
    <property type="term" value="P:nucleobase-containing compound metabolic process"/>
    <property type="evidence" value="ECO:0007669"/>
    <property type="project" value="InterPro"/>
</dbReference>
<dbReference type="InterPro" id="IPR002562">
    <property type="entry name" value="3'-5'_exonuclease_dom"/>
</dbReference>
<evidence type="ECO:0000256" key="1">
    <source>
        <dbReference type="ARBA" id="ARBA00022722"/>
    </source>
</evidence>
<dbReference type="PANTHER" id="PTHR13620:SF76">
    <property type="entry name" value="WERNER SYNDROME-LIKE EXONUCLEASE"/>
    <property type="match status" value="1"/>
</dbReference>
<name>A0AAD4SVR3_9MAGN</name>
<gene>
    <name evidence="4" type="ORF">MKW98_028148</name>
</gene>
<dbReference type="SUPFAM" id="SSF53098">
    <property type="entry name" value="Ribonuclease H-like"/>
    <property type="match status" value="1"/>
</dbReference>
<dbReference type="PANTHER" id="PTHR13620">
    <property type="entry name" value="3-5 EXONUCLEASE"/>
    <property type="match status" value="1"/>
</dbReference>
<keyword evidence="2" id="KW-0378">Hydrolase</keyword>